<reference evidence="3" key="1">
    <citation type="submission" date="2017-05" db="EMBL/GenBank/DDBJ databases">
        <authorList>
            <person name="Ray J."/>
            <person name="Price M."/>
            <person name="Deutschbauer A."/>
        </authorList>
    </citation>
    <scope>NUCLEOTIDE SEQUENCE [LARGE SCALE GENOMIC DNA]</scope>
    <source>
        <strain evidence="3">DSM 19842</strain>
    </source>
</reference>
<feature type="transmembrane region" description="Helical" evidence="1">
    <location>
        <begin position="69"/>
        <end position="89"/>
    </location>
</feature>
<dbReference type="Proteomes" id="UP000266292">
    <property type="component" value="Chromosome"/>
</dbReference>
<dbReference type="RefSeq" id="WP_025609221.1">
    <property type="nucleotide sequence ID" value="NZ_CP021235.1"/>
</dbReference>
<keyword evidence="1" id="KW-0472">Membrane</keyword>
<keyword evidence="1" id="KW-1133">Transmembrane helix</keyword>
<organism evidence="2 3">
    <name type="scientific">Pontibacter actiniarum</name>
    <dbReference type="NCBI Taxonomy" id="323450"/>
    <lineage>
        <taxon>Bacteria</taxon>
        <taxon>Pseudomonadati</taxon>
        <taxon>Bacteroidota</taxon>
        <taxon>Cytophagia</taxon>
        <taxon>Cytophagales</taxon>
        <taxon>Hymenobacteraceae</taxon>
        <taxon>Pontibacter</taxon>
    </lineage>
</organism>
<evidence type="ECO:0008006" key="4">
    <source>
        <dbReference type="Google" id="ProtNLM"/>
    </source>
</evidence>
<evidence type="ECO:0000256" key="1">
    <source>
        <dbReference type="SAM" id="Phobius"/>
    </source>
</evidence>
<dbReference type="EMBL" id="CP021235">
    <property type="protein sequence ID" value="ARS37551.1"/>
    <property type="molecule type" value="Genomic_DNA"/>
</dbReference>
<dbReference type="KEGG" id="pact:CA264_20150"/>
<evidence type="ECO:0000313" key="3">
    <source>
        <dbReference type="Proteomes" id="UP000266292"/>
    </source>
</evidence>
<proteinExistence type="predicted"/>
<keyword evidence="1" id="KW-0812">Transmembrane</keyword>
<dbReference type="STRING" id="709015.GCA_000472485_04067"/>
<protein>
    <recommendedName>
        <fullName evidence="4">Phage abortive infection protein</fullName>
    </recommendedName>
</protein>
<dbReference type="AlphaFoldDB" id="A0A1X9YXP9"/>
<accession>A0A1X9YXP9</accession>
<name>A0A1X9YXP9_9BACT</name>
<sequence>MAKTKNNKPNASTIEDGQIESSWLPYFFQVWWIIPIAIILAFAMVIVFTRPSFSSFFDFTQTGPIGDTIGGITAPFFNLLAAILIFISFRAQVKANSIQFIALKEEREKSRKSEQQQQLTQALSKFEFEFNSIQFSYFLTKLTFNRDGHPEIDRYERQDKGANALNIISSIILEDVRTWENYKSGFTNSVGYLGRSEDTYYDFEWGVLENSLREVTYVYSILATLIENLNNYEFNDRVYYFNQTRAFLASKAVAEMAGLLEALEKANRYEDFAQEYRTQLSSALRFLNINRSI</sequence>
<keyword evidence="3" id="KW-1185">Reference proteome</keyword>
<evidence type="ECO:0000313" key="2">
    <source>
        <dbReference type="EMBL" id="ARS37551.1"/>
    </source>
</evidence>
<gene>
    <name evidence="2" type="ORF">CA264_20150</name>
</gene>
<feature type="transmembrane region" description="Helical" evidence="1">
    <location>
        <begin position="30"/>
        <end position="49"/>
    </location>
</feature>